<protein>
    <submittedName>
        <fullName evidence="1">Uncharacterized protein</fullName>
    </submittedName>
</protein>
<evidence type="ECO:0000313" key="2">
    <source>
        <dbReference type="Proteomes" id="UP001215598"/>
    </source>
</evidence>
<accession>A0AAD7HZD4</accession>
<sequence>MREVERQPHPLSNVENLSALSLHQLQHAVQHANRLAKNLRSHNPRPTHIRHLSVEAGYEFLVSIGEIFMRRGNTIKARELWQAARPLFIRSSQMGEAIAVDARLKKLSLEVIPPPDPAADQTVVGRSIGQEQLTMSLAPEESLREMMQSSAAIQSHGPVEVRTSFSQPEPLLKRLNQGSTEILQVRPSTDENYASRKALAL</sequence>
<organism evidence="1 2">
    <name type="scientific">Mycena metata</name>
    <dbReference type="NCBI Taxonomy" id="1033252"/>
    <lineage>
        <taxon>Eukaryota</taxon>
        <taxon>Fungi</taxon>
        <taxon>Dikarya</taxon>
        <taxon>Basidiomycota</taxon>
        <taxon>Agaricomycotina</taxon>
        <taxon>Agaricomycetes</taxon>
        <taxon>Agaricomycetidae</taxon>
        <taxon>Agaricales</taxon>
        <taxon>Marasmiineae</taxon>
        <taxon>Mycenaceae</taxon>
        <taxon>Mycena</taxon>
    </lineage>
</organism>
<dbReference type="AlphaFoldDB" id="A0AAD7HZD4"/>
<reference evidence="1" key="1">
    <citation type="submission" date="2023-03" db="EMBL/GenBank/DDBJ databases">
        <title>Massive genome expansion in bonnet fungi (Mycena s.s.) driven by repeated elements and novel gene families across ecological guilds.</title>
        <authorList>
            <consortium name="Lawrence Berkeley National Laboratory"/>
            <person name="Harder C.B."/>
            <person name="Miyauchi S."/>
            <person name="Viragh M."/>
            <person name="Kuo A."/>
            <person name="Thoen E."/>
            <person name="Andreopoulos B."/>
            <person name="Lu D."/>
            <person name="Skrede I."/>
            <person name="Drula E."/>
            <person name="Henrissat B."/>
            <person name="Morin E."/>
            <person name="Kohler A."/>
            <person name="Barry K."/>
            <person name="LaButti K."/>
            <person name="Morin E."/>
            <person name="Salamov A."/>
            <person name="Lipzen A."/>
            <person name="Mereny Z."/>
            <person name="Hegedus B."/>
            <person name="Baldrian P."/>
            <person name="Stursova M."/>
            <person name="Weitz H."/>
            <person name="Taylor A."/>
            <person name="Grigoriev I.V."/>
            <person name="Nagy L.G."/>
            <person name="Martin F."/>
            <person name="Kauserud H."/>
        </authorList>
    </citation>
    <scope>NUCLEOTIDE SEQUENCE</scope>
    <source>
        <strain evidence="1">CBHHK182m</strain>
    </source>
</reference>
<dbReference type="Proteomes" id="UP001215598">
    <property type="component" value="Unassembled WGS sequence"/>
</dbReference>
<comment type="caution">
    <text evidence="1">The sequence shown here is derived from an EMBL/GenBank/DDBJ whole genome shotgun (WGS) entry which is preliminary data.</text>
</comment>
<keyword evidence="2" id="KW-1185">Reference proteome</keyword>
<proteinExistence type="predicted"/>
<gene>
    <name evidence="1" type="ORF">B0H16DRAFT_1583041</name>
</gene>
<evidence type="ECO:0000313" key="1">
    <source>
        <dbReference type="EMBL" id="KAJ7731778.1"/>
    </source>
</evidence>
<dbReference type="EMBL" id="JARKIB010000150">
    <property type="protein sequence ID" value="KAJ7731778.1"/>
    <property type="molecule type" value="Genomic_DNA"/>
</dbReference>
<name>A0AAD7HZD4_9AGAR</name>